<dbReference type="HOGENOM" id="CLU_877239_0_0_1"/>
<dbReference type="AlphaFoldDB" id="M5FN99"/>
<keyword evidence="3" id="KW-1185">Reference proteome</keyword>
<dbReference type="EMBL" id="JH795878">
    <property type="protein sequence ID" value="EJT97075.1"/>
    <property type="molecule type" value="Genomic_DNA"/>
</dbReference>
<evidence type="ECO:0000313" key="2">
    <source>
        <dbReference type="EMBL" id="EJT97075.1"/>
    </source>
</evidence>
<feature type="compositionally biased region" description="Pro residues" evidence="1">
    <location>
        <begin position="1"/>
        <end position="10"/>
    </location>
</feature>
<name>M5FN99_DACPD</name>
<reference evidence="2 3" key="1">
    <citation type="journal article" date="2012" name="Science">
        <title>The Paleozoic origin of enzymatic lignin decomposition reconstructed from 31 fungal genomes.</title>
        <authorList>
            <person name="Floudas D."/>
            <person name="Binder M."/>
            <person name="Riley R."/>
            <person name="Barry K."/>
            <person name="Blanchette R.A."/>
            <person name="Henrissat B."/>
            <person name="Martinez A.T."/>
            <person name="Otillar R."/>
            <person name="Spatafora J.W."/>
            <person name="Yadav J.S."/>
            <person name="Aerts A."/>
            <person name="Benoit I."/>
            <person name="Boyd A."/>
            <person name="Carlson A."/>
            <person name="Copeland A."/>
            <person name="Coutinho P.M."/>
            <person name="de Vries R.P."/>
            <person name="Ferreira P."/>
            <person name="Findley K."/>
            <person name="Foster B."/>
            <person name="Gaskell J."/>
            <person name="Glotzer D."/>
            <person name="Gorecki P."/>
            <person name="Heitman J."/>
            <person name="Hesse C."/>
            <person name="Hori C."/>
            <person name="Igarashi K."/>
            <person name="Jurgens J.A."/>
            <person name="Kallen N."/>
            <person name="Kersten P."/>
            <person name="Kohler A."/>
            <person name="Kuees U."/>
            <person name="Kumar T.K.A."/>
            <person name="Kuo A."/>
            <person name="LaButti K."/>
            <person name="Larrondo L.F."/>
            <person name="Lindquist E."/>
            <person name="Ling A."/>
            <person name="Lombard V."/>
            <person name="Lucas S."/>
            <person name="Lundell T."/>
            <person name="Martin R."/>
            <person name="McLaughlin D.J."/>
            <person name="Morgenstern I."/>
            <person name="Morin E."/>
            <person name="Murat C."/>
            <person name="Nagy L.G."/>
            <person name="Nolan M."/>
            <person name="Ohm R.A."/>
            <person name="Patyshakuliyeva A."/>
            <person name="Rokas A."/>
            <person name="Ruiz-Duenas F.J."/>
            <person name="Sabat G."/>
            <person name="Salamov A."/>
            <person name="Samejima M."/>
            <person name="Schmutz J."/>
            <person name="Slot J.C."/>
            <person name="St John F."/>
            <person name="Stenlid J."/>
            <person name="Sun H."/>
            <person name="Sun S."/>
            <person name="Syed K."/>
            <person name="Tsang A."/>
            <person name="Wiebenga A."/>
            <person name="Young D."/>
            <person name="Pisabarro A."/>
            <person name="Eastwood D.C."/>
            <person name="Martin F."/>
            <person name="Cullen D."/>
            <person name="Grigoriev I.V."/>
            <person name="Hibbett D.S."/>
        </authorList>
    </citation>
    <scope>NUCLEOTIDE SEQUENCE [LARGE SCALE GENOMIC DNA]</scope>
    <source>
        <strain evidence="2 3">DJM-731 SS1</strain>
    </source>
</reference>
<protein>
    <submittedName>
        <fullName evidence="2">Uncharacterized protein</fullName>
    </submittedName>
</protein>
<dbReference type="Proteomes" id="UP000030653">
    <property type="component" value="Unassembled WGS sequence"/>
</dbReference>
<feature type="compositionally biased region" description="Low complexity" evidence="1">
    <location>
        <begin position="11"/>
        <end position="23"/>
    </location>
</feature>
<feature type="compositionally biased region" description="Low complexity" evidence="1">
    <location>
        <begin position="87"/>
        <end position="107"/>
    </location>
</feature>
<accession>M5FN99</accession>
<feature type="region of interest" description="Disordered" evidence="1">
    <location>
        <begin position="210"/>
        <end position="236"/>
    </location>
</feature>
<feature type="region of interest" description="Disordered" evidence="1">
    <location>
        <begin position="1"/>
        <end position="23"/>
    </location>
</feature>
<feature type="region of interest" description="Disordered" evidence="1">
    <location>
        <begin position="59"/>
        <end position="129"/>
    </location>
</feature>
<organism evidence="2 3">
    <name type="scientific">Dacryopinax primogenitus (strain DJM 731)</name>
    <name type="common">Brown rot fungus</name>
    <dbReference type="NCBI Taxonomy" id="1858805"/>
    <lineage>
        <taxon>Eukaryota</taxon>
        <taxon>Fungi</taxon>
        <taxon>Dikarya</taxon>
        <taxon>Basidiomycota</taxon>
        <taxon>Agaricomycotina</taxon>
        <taxon>Dacrymycetes</taxon>
        <taxon>Dacrymycetales</taxon>
        <taxon>Dacrymycetaceae</taxon>
        <taxon>Dacryopinax</taxon>
    </lineage>
</organism>
<evidence type="ECO:0000256" key="1">
    <source>
        <dbReference type="SAM" id="MobiDB-lite"/>
    </source>
</evidence>
<dbReference type="RefSeq" id="XP_040623973.1">
    <property type="nucleotide sequence ID" value="XM_040769335.1"/>
</dbReference>
<proteinExistence type="predicted"/>
<gene>
    <name evidence="2" type="ORF">DACRYDRAFT_112037</name>
</gene>
<sequence>MYARYPPLPEETPSSSSLPSPSLALTPPFHTRLVENDVDVKLICNTHIADAMKTRDEVGGAHEGLPGVPFRFPVPRGPPRVTGADTAASPPLSRLPRPSSSSSYSAPPIAPHPRRLKGPSPTHGTSELHPAFQFPSTHTFHPAVTINKLIPVVQWGDLLWRHVVTARLASALASPDSEMVPSMLHVALLSTENPLETQKTFQHEATVPEGINLLGPSIPAPRNRSDSRSTGTASSPITLQSVSGAVVSFLHSLISRPVRSDGRPIHVEASGTSLPPRNAGRVGPFLARVKAFVRQRLWRELQDHQLDTPPWLSELRN</sequence>
<evidence type="ECO:0000313" key="3">
    <source>
        <dbReference type="Proteomes" id="UP000030653"/>
    </source>
</evidence>
<dbReference type="GeneID" id="63684397"/>